<feature type="region of interest" description="Disordered" evidence="13">
    <location>
        <begin position="1"/>
        <end position="252"/>
    </location>
</feature>
<proteinExistence type="inferred from homology"/>
<evidence type="ECO:0000256" key="1">
    <source>
        <dbReference type="ARBA" id="ARBA00004123"/>
    </source>
</evidence>
<organism evidence="15 16">
    <name type="scientific">Cymbomonas tetramitiformis</name>
    <dbReference type="NCBI Taxonomy" id="36881"/>
    <lineage>
        <taxon>Eukaryota</taxon>
        <taxon>Viridiplantae</taxon>
        <taxon>Chlorophyta</taxon>
        <taxon>Pyramimonadophyceae</taxon>
        <taxon>Pyramimonadales</taxon>
        <taxon>Pyramimonadaceae</taxon>
        <taxon>Cymbomonas</taxon>
    </lineage>
</organism>
<feature type="compositionally biased region" description="Basic and acidic residues" evidence="13">
    <location>
        <begin position="111"/>
        <end position="120"/>
    </location>
</feature>
<protein>
    <recommendedName>
        <fullName evidence="14">Btz domain-containing protein</fullName>
    </recommendedName>
</protein>
<dbReference type="GO" id="GO:0006417">
    <property type="term" value="P:regulation of translation"/>
    <property type="evidence" value="ECO:0007669"/>
    <property type="project" value="UniProtKB-KW"/>
</dbReference>
<evidence type="ECO:0000256" key="11">
    <source>
        <dbReference type="ARBA" id="ARBA00023187"/>
    </source>
</evidence>
<dbReference type="Proteomes" id="UP001190700">
    <property type="component" value="Unassembled WGS sequence"/>
</dbReference>
<evidence type="ECO:0000256" key="12">
    <source>
        <dbReference type="ARBA" id="ARBA00023242"/>
    </source>
</evidence>
<evidence type="ECO:0000313" key="15">
    <source>
        <dbReference type="EMBL" id="KAK3244400.1"/>
    </source>
</evidence>
<evidence type="ECO:0000256" key="4">
    <source>
        <dbReference type="ARBA" id="ARBA00022448"/>
    </source>
</evidence>
<feature type="compositionally biased region" description="Acidic residues" evidence="13">
    <location>
        <begin position="1"/>
        <end position="29"/>
    </location>
</feature>
<keyword evidence="7" id="KW-0509">mRNA transport</keyword>
<evidence type="ECO:0000313" key="16">
    <source>
        <dbReference type="Proteomes" id="UP001190700"/>
    </source>
</evidence>
<evidence type="ECO:0000256" key="5">
    <source>
        <dbReference type="ARBA" id="ARBA00022490"/>
    </source>
</evidence>
<evidence type="ECO:0000256" key="9">
    <source>
        <dbReference type="ARBA" id="ARBA00022884"/>
    </source>
</evidence>
<evidence type="ECO:0000256" key="2">
    <source>
        <dbReference type="ARBA" id="ARBA00004496"/>
    </source>
</evidence>
<dbReference type="Pfam" id="PF09405">
    <property type="entry name" value="Btz"/>
    <property type="match status" value="1"/>
</dbReference>
<dbReference type="InterPro" id="IPR018545">
    <property type="entry name" value="Btz_dom"/>
</dbReference>
<keyword evidence="4" id="KW-0813">Transport</keyword>
<evidence type="ECO:0000256" key="7">
    <source>
        <dbReference type="ARBA" id="ARBA00022816"/>
    </source>
</evidence>
<feature type="compositionally biased region" description="Acidic residues" evidence="13">
    <location>
        <begin position="86"/>
        <end position="105"/>
    </location>
</feature>
<feature type="domain" description="Btz" evidence="14">
    <location>
        <begin position="78"/>
        <end position="197"/>
    </location>
</feature>
<name>A0AAE0BYW9_9CHLO</name>
<dbReference type="PANTHER" id="PTHR46837">
    <property type="entry name" value="PROTEIN MLN51 HOMOLOG"/>
    <property type="match status" value="1"/>
</dbReference>
<keyword evidence="5" id="KW-0963">Cytoplasm</keyword>
<keyword evidence="6" id="KW-0507">mRNA processing</keyword>
<dbReference type="AlphaFoldDB" id="A0AAE0BYW9"/>
<dbReference type="GO" id="GO:0006397">
    <property type="term" value="P:mRNA processing"/>
    <property type="evidence" value="ECO:0007669"/>
    <property type="project" value="UniProtKB-KW"/>
</dbReference>
<evidence type="ECO:0000256" key="6">
    <source>
        <dbReference type="ARBA" id="ARBA00022664"/>
    </source>
</evidence>
<evidence type="ECO:0000259" key="14">
    <source>
        <dbReference type="SMART" id="SM01044"/>
    </source>
</evidence>
<comment type="caution">
    <text evidence="15">The sequence shown here is derived from an EMBL/GenBank/DDBJ whole genome shotgun (WGS) entry which is preliminary data.</text>
</comment>
<sequence>MSAAGSEEEEYISGDEEDYDSGTQSDEDTAPGARRRRRGGHLEEDEPESEEDEEGSYDGEPVGEEEEAYSEEAESDQDDTSVRSNEDDDEDGVGEAEDQGEDIVDGDQPAAEEKEPEKPAEPWSVPTTGAFYMHDDRGGDSSGGARTRKGGGKKLWEPEEQWLHDKFEQLNLAEDVGEPEPYESRGGKGKGGRGKGGRGTKGKGKGGRGNGKGKGGKGRGEYGDDFQRGGGQLHFNHAHEGEGSSSARPPRTLAVPAFTSTRRNPRQNVTVFTRQDYEGGHYQHSTNEGGHYQHSTTEGGNYMHGTTEGGNYMHGTTEEFPDDLQELPQPMMPAKKGGKGRGGGKGGRGGAVHNIQASSAHQQWGDEVVGTEMPRGKEGRGRGKGRRGGKGAGAVVYQNAPASSHGAAHNAATLSPMVQAQQPSDEHARNMLLAQQQMELASMHYGQQYPQYAQEMAFQPGQLTYDQSQMAWVPMQSPIAQHYAAMPAYAAPYIPMQSEVSTTEAAFNYTQQLQNAAARAGVTIQSSDPSIIASVGPMGIVEMDAMKPQPQAHSGYFEMLPVDAAAPEEDPAQRQASKPRRFTEMTFGPQQ</sequence>
<dbReference type="GO" id="GO:0005737">
    <property type="term" value="C:cytoplasm"/>
    <property type="evidence" value="ECO:0007669"/>
    <property type="project" value="UniProtKB-SubCell"/>
</dbReference>
<dbReference type="GO" id="GO:0051028">
    <property type="term" value="P:mRNA transport"/>
    <property type="evidence" value="ECO:0007669"/>
    <property type="project" value="UniProtKB-KW"/>
</dbReference>
<dbReference type="PANTHER" id="PTHR46837:SF5">
    <property type="entry name" value="PROTEIN MLN51 HOMOLOG"/>
    <property type="match status" value="1"/>
</dbReference>
<dbReference type="GO" id="GO:0008380">
    <property type="term" value="P:RNA splicing"/>
    <property type="evidence" value="ECO:0007669"/>
    <property type="project" value="UniProtKB-KW"/>
</dbReference>
<feature type="region of interest" description="Disordered" evidence="13">
    <location>
        <begin position="564"/>
        <end position="591"/>
    </location>
</feature>
<feature type="region of interest" description="Disordered" evidence="13">
    <location>
        <begin position="371"/>
        <end position="391"/>
    </location>
</feature>
<dbReference type="SMART" id="SM01044">
    <property type="entry name" value="Btz"/>
    <property type="match status" value="1"/>
</dbReference>
<dbReference type="GO" id="GO:0035145">
    <property type="term" value="C:exon-exon junction complex"/>
    <property type="evidence" value="ECO:0007669"/>
    <property type="project" value="InterPro"/>
</dbReference>
<comment type="similarity">
    <text evidence="3">Belongs to the CASC3 family.</text>
</comment>
<evidence type="ECO:0000256" key="3">
    <source>
        <dbReference type="ARBA" id="ARBA00009548"/>
    </source>
</evidence>
<gene>
    <name evidence="15" type="ORF">CYMTET_45979</name>
</gene>
<dbReference type="InterPro" id="IPR044796">
    <property type="entry name" value="MLN51_plant"/>
</dbReference>
<dbReference type="GO" id="GO:0000184">
    <property type="term" value="P:nuclear-transcribed mRNA catabolic process, nonsense-mediated decay"/>
    <property type="evidence" value="ECO:0007669"/>
    <property type="project" value="UniProtKB-KW"/>
</dbReference>
<keyword evidence="12" id="KW-0539">Nucleus</keyword>
<keyword evidence="9" id="KW-0694">RNA-binding</keyword>
<keyword evidence="8" id="KW-0810">Translation regulation</keyword>
<evidence type="ECO:0000256" key="13">
    <source>
        <dbReference type="SAM" id="MobiDB-lite"/>
    </source>
</evidence>
<keyword evidence="10" id="KW-0866">Nonsense-mediated mRNA decay</keyword>
<evidence type="ECO:0000256" key="10">
    <source>
        <dbReference type="ARBA" id="ARBA00023161"/>
    </source>
</evidence>
<dbReference type="GO" id="GO:0003729">
    <property type="term" value="F:mRNA binding"/>
    <property type="evidence" value="ECO:0007669"/>
    <property type="project" value="InterPro"/>
</dbReference>
<dbReference type="EMBL" id="LGRX02031899">
    <property type="protein sequence ID" value="KAK3244400.1"/>
    <property type="molecule type" value="Genomic_DNA"/>
</dbReference>
<feature type="compositionally biased region" description="Basic and acidic residues" evidence="13">
    <location>
        <begin position="218"/>
        <end position="227"/>
    </location>
</feature>
<reference evidence="15 16" key="1">
    <citation type="journal article" date="2015" name="Genome Biol. Evol.">
        <title>Comparative Genomics of a Bacterivorous Green Alga Reveals Evolutionary Causalities and Consequences of Phago-Mixotrophic Mode of Nutrition.</title>
        <authorList>
            <person name="Burns J.A."/>
            <person name="Paasch A."/>
            <person name="Narechania A."/>
            <person name="Kim E."/>
        </authorList>
    </citation>
    <scope>NUCLEOTIDE SEQUENCE [LARGE SCALE GENOMIC DNA]</scope>
    <source>
        <strain evidence="15 16">PLY_AMNH</strain>
    </source>
</reference>
<feature type="compositionally biased region" description="Basic residues" evidence="13">
    <location>
        <begin position="187"/>
        <end position="206"/>
    </location>
</feature>
<keyword evidence="16" id="KW-1185">Reference proteome</keyword>
<feature type="compositionally biased region" description="Basic and acidic residues" evidence="13">
    <location>
        <begin position="154"/>
        <end position="168"/>
    </location>
</feature>
<keyword evidence="11" id="KW-0508">mRNA splicing</keyword>
<comment type="subcellular location">
    <subcellularLocation>
        <location evidence="2">Cytoplasm</location>
    </subcellularLocation>
    <subcellularLocation>
        <location evidence="1">Nucleus</location>
    </subcellularLocation>
</comment>
<feature type="compositionally biased region" description="Acidic residues" evidence="13">
    <location>
        <begin position="43"/>
        <end position="79"/>
    </location>
</feature>
<evidence type="ECO:0000256" key="8">
    <source>
        <dbReference type="ARBA" id="ARBA00022845"/>
    </source>
</evidence>
<accession>A0AAE0BYW9</accession>